<evidence type="ECO:0000256" key="2">
    <source>
        <dbReference type="ARBA" id="ARBA00022679"/>
    </source>
</evidence>
<dbReference type="AlphaFoldDB" id="A0A4V1D8Z1"/>
<dbReference type="OrthoDB" id="21121at2"/>
<dbReference type="GO" id="GO:0008791">
    <property type="term" value="F:arginine N-succinyltransferase activity"/>
    <property type="evidence" value="ECO:0007669"/>
    <property type="project" value="InterPro"/>
</dbReference>
<evidence type="ECO:0000313" key="4">
    <source>
        <dbReference type="EMBL" id="QCF26870.1"/>
    </source>
</evidence>
<dbReference type="InterPro" id="IPR007041">
    <property type="entry name" value="Arg_succinylTrfase_AstA/AruG"/>
</dbReference>
<dbReference type="Proteomes" id="UP000298049">
    <property type="component" value="Chromosome"/>
</dbReference>
<organism evidence="4 5">
    <name type="scientific">Hydrocarboniclastica marina</name>
    <dbReference type="NCBI Taxonomy" id="2259620"/>
    <lineage>
        <taxon>Bacteria</taxon>
        <taxon>Pseudomonadati</taxon>
        <taxon>Pseudomonadota</taxon>
        <taxon>Gammaproteobacteria</taxon>
        <taxon>Alteromonadales</taxon>
        <taxon>Alteromonadaceae</taxon>
        <taxon>Hydrocarboniclastica</taxon>
    </lineage>
</organism>
<dbReference type="InterPro" id="IPR016181">
    <property type="entry name" value="Acyl_CoA_acyltransferase"/>
</dbReference>
<dbReference type="SUPFAM" id="SSF55729">
    <property type="entry name" value="Acyl-CoA N-acyltransferases (Nat)"/>
    <property type="match status" value="1"/>
</dbReference>
<dbReference type="RefSeq" id="WP_136549576.1">
    <property type="nucleotide sequence ID" value="NZ_CP031093.1"/>
</dbReference>
<gene>
    <name evidence="4" type="ORF">soil367_13520</name>
</gene>
<protein>
    <submittedName>
        <fullName evidence="4">Arginine N-succinyltransferase</fullName>
    </submittedName>
</protein>
<keyword evidence="3" id="KW-0012">Acyltransferase</keyword>
<dbReference type="KEGG" id="hmi:soil367_13520"/>
<dbReference type="EMBL" id="CP031093">
    <property type="protein sequence ID" value="QCF26870.1"/>
    <property type="molecule type" value="Genomic_DNA"/>
</dbReference>
<dbReference type="PANTHER" id="PTHR30420">
    <property type="entry name" value="N-SUCCINYLARGININE DIHYDROLASE"/>
    <property type="match status" value="1"/>
</dbReference>
<evidence type="ECO:0000313" key="5">
    <source>
        <dbReference type="Proteomes" id="UP000298049"/>
    </source>
</evidence>
<proteinExistence type="predicted"/>
<evidence type="ECO:0000256" key="1">
    <source>
        <dbReference type="ARBA" id="ARBA00022503"/>
    </source>
</evidence>
<keyword evidence="1" id="KW-0056">Arginine metabolism</keyword>
<dbReference type="NCBIfam" id="TIGR03243">
    <property type="entry name" value="arg_catab_AOST"/>
    <property type="match status" value="1"/>
</dbReference>
<reference evidence="4 5" key="1">
    <citation type="submission" date="2018-07" db="EMBL/GenBank/DDBJ databases">
        <title>Marsedoiliclastica nanhaica gen. nov. sp. nov., a novel marine hydrocarbonoclastic bacterium isolated from an in-situ enriched hydrocarbon-degrading consortium in deep-sea sediment.</title>
        <authorList>
            <person name="Dong C."/>
            <person name="Ma T."/>
            <person name="Liu R."/>
            <person name="Shao Z."/>
        </authorList>
    </citation>
    <scope>NUCLEOTIDE SEQUENCE [LARGE SCALE GENOMIC DNA]</scope>
    <source>
        <strain evidence="5">soil36-7</strain>
    </source>
</reference>
<dbReference type="PANTHER" id="PTHR30420:SF1">
    <property type="entry name" value="ARGININE N-SUCCINYLTRANSFERASE"/>
    <property type="match status" value="1"/>
</dbReference>
<dbReference type="GO" id="GO:0006527">
    <property type="term" value="P:L-arginine catabolic process"/>
    <property type="evidence" value="ECO:0007669"/>
    <property type="project" value="InterPro"/>
</dbReference>
<sequence length="337" mass="36957">MWIVRPARLEDVPAIESLAEGQRARVSTLPRSADRLAEKVNLSMRSFNGTNAESEMARYLFVLEDISTSELLGTAGIDTCSGNGQPFYTYRRDELIHASHELAVTTRVEVLYLSHELTGQTLLCSFAIAEHLRQSPAFALLSRSRLLFIAQWAHLFTDKLIVELQGCQDDAGSSPFWDSLGRHFFDMEFATADTYSGILSKTFLAELMPSHPIYVTLLSDAARAALGRPHEAATRSAKLLEKEGFEWGRHLDIFDGGPTLEATAHDLEQPARYQYSASSKGSSAPSGQYLVANDSRDQFRCALTAATAADDESLELPAEAAAALAIKDGARLLVVDL</sequence>
<name>A0A4V1D8Z1_9ALTE</name>
<keyword evidence="5" id="KW-1185">Reference proteome</keyword>
<keyword evidence="2 4" id="KW-0808">Transferase</keyword>
<dbReference type="Pfam" id="PF04958">
    <property type="entry name" value="AstA"/>
    <property type="match status" value="1"/>
</dbReference>
<dbReference type="Gene3D" id="2.40.40.20">
    <property type="match status" value="1"/>
</dbReference>
<accession>A0A4V1D8Z1</accession>
<evidence type="ECO:0000256" key="3">
    <source>
        <dbReference type="ARBA" id="ARBA00023315"/>
    </source>
</evidence>